<keyword evidence="2" id="KW-1185">Reference proteome</keyword>
<sequence length="69" mass="8024">MRYGYGTPFHPLNQRPLLSSLEQHSIDGNFPPCSRFKFTASIFTDSYIFRTPVAIFAWSTARKAKHFLR</sequence>
<comment type="caution">
    <text evidence="1">The sequence shown here is derived from an EMBL/GenBank/DDBJ whole genome shotgun (WGS) entry which is preliminary data.</text>
</comment>
<protein>
    <submittedName>
        <fullName evidence="1">Uncharacterized protein</fullName>
    </submittedName>
</protein>
<organism evidence="1 2">
    <name type="scientific">Lentinula edodes</name>
    <name type="common">Shiitake mushroom</name>
    <name type="synonym">Lentinus edodes</name>
    <dbReference type="NCBI Taxonomy" id="5353"/>
    <lineage>
        <taxon>Eukaryota</taxon>
        <taxon>Fungi</taxon>
        <taxon>Dikarya</taxon>
        <taxon>Basidiomycota</taxon>
        <taxon>Agaricomycotina</taxon>
        <taxon>Agaricomycetes</taxon>
        <taxon>Agaricomycetidae</taxon>
        <taxon>Agaricales</taxon>
        <taxon>Marasmiineae</taxon>
        <taxon>Omphalotaceae</taxon>
        <taxon>Lentinula</taxon>
    </lineage>
</organism>
<accession>A0A1Q3ETD2</accession>
<gene>
    <name evidence="1" type="ORF">LENED_012739</name>
</gene>
<dbReference type="Proteomes" id="UP000188533">
    <property type="component" value="Unassembled WGS sequence"/>
</dbReference>
<dbReference type="EMBL" id="BDGU01001758">
    <property type="protein sequence ID" value="GAW10470.1"/>
    <property type="molecule type" value="Genomic_DNA"/>
</dbReference>
<name>A0A1Q3ETD2_LENED</name>
<evidence type="ECO:0000313" key="1">
    <source>
        <dbReference type="EMBL" id="GAW10470.1"/>
    </source>
</evidence>
<reference evidence="1 2" key="1">
    <citation type="submission" date="2016-08" db="EMBL/GenBank/DDBJ databases">
        <authorList>
            <consortium name="Lentinula edodes genome sequencing consortium"/>
            <person name="Sakamoto Y."/>
            <person name="Nakade K."/>
            <person name="Sato S."/>
            <person name="Yoshida Y."/>
            <person name="Miyazaki K."/>
            <person name="Natsume S."/>
            <person name="Konno N."/>
        </authorList>
    </citation>
    <scope>NUCLEOTIDE SEQUENCE [LARGE SCALE GENOMIC DNA]</scope>
    <source>
        <strain evidence="1 2">NBRC 111202</strain>
    </source>
</reference>
<proteinExistence type="predicted"/>
<dbReference type="AlphaFoldDB" id="A0A1Q3ETD2"/>
<evidence type="ECO:0000313" key="2">
    <source>
        <dbReference type="Proteomes" id="UP000188533"/>
    </source>
</evidence>
<reference evidence="1 2" key="2">
    <citation type="submission" date="2017-02" db="EMBL/GenBank/DDBJ databases">
        <title>A genome survey and senescence transcriptome analysis in Lentinula edodes.</title>
        <authorList>
            <person name="Sakamoto Y."/>
            <person name="Nakade K."/>
            <person name="Sato S."/>
            <person name="Yoshida Y."/>
            <person name="Miyazaki K."/>
            <person name="Natsume S."/>
            <person name="Konno N."/>
        </authorList>
    </citation>
    <scope>NUCLEOTIDE SEQUENCE [LARGE SCALE GENOMIC DNA]</scope>
    <source>
        <strain evidence="1 2">NBRC 111202</strain>
    </source>
</reference>